<name>A0A0S7WLN4_UNCT6</name>
<dbReference type="InterPro" id="IPR041698">
    <property type="entry name" value="Methyltransf_25"/>
</dbReference>
<proteinExistence type="predicted"/>
<dbReference type="AlphaFoldDB" id="A0A0S7WLN4"/>
<keyword evidence="1" id="KW-0808">Transferase</keyword>
<evidence type="ECO:0000313" key="3">
    <source>
        <dbReference type="EMBL" id="KPJ51101.1"/>
    </source>
</evidence>
<sequence length="249" mass="28946">MGKQKSWHEQDRFWETVYPILFSPRRLSDAAGEVDRMISLLQIPCGAHVLDLCCGVGRHSLELARRGFKVTAVDRTKLYLDKARERAEAEGLELEFVQEDMRSFSRRCGFDAIVNLYTSFGYFEDMEEDRQVVKNVHSSLRAGGPFLIEMMGKEVLARIFVERGWREEEGVITLEERKVTRNWSWCENRWVAIKGDERREFRISHRLYSAIELSGLLRDCGFSQAEVYGDLEGNPYDHTAKRLVIRATK</sequence>
<reference evidence="3 4" key="1">
    <citation type="journal article" date="2015" name="Microbiome">
        <title>Genomic resolution of linkages in carbon, nitrogen, and sulfur cycling among widespread estuary sediment bacteria.</title>
        <authorList>
            <person name="Baker B.J."/>
            <person name="Lazar C.S."/>
            <person name="Teske A.P."/>
            <person name="Dick G.J."/>
        </authorList>
    </citation>
    <scope>NUCLEOTIDE SEQUENCE [LARGE SCALE GENOMIC DNA]</scope>
    <source>
        <strain evidence="3">DG_26</strain>
    </source>
</reference>
<evidence type="ECO:0000313" key="4">
    <source>
        <dbReference type="Proteomes" id="UP000051124"/>
    </source>
</evidence>
<protein>
    <recommendedName>
        <fullName evidence="2">Methyltransferase domain-containing protein</fullName>
    </recommendedName>
</protein>
<feature type="domain" description="Methyltransferase" evidence="2">
    <location>
        <begin position="49"/>
        <end position="144"/>
    </location>
</feature>
<dbReference type="InterPro" id="IPR029063">
    <property type="entry name" value="SAM-dependent_MTases_sf"/>
</dbReference>
<comment type="caution">
    <text evidence="3">The sequence shown here is derived from an EMBL/GenBank/DDBJ whole genome shotgun (WGS) entry which is preliminary data.</text>
</comment>
<accession>A0A0S7WLN4</accession>
<gene>
    <name evidence="3" type="ORF">AMJ40_00925</name>
</gene>
<dbReference type="Proteomes" id="UP000051124">
    <property type="component" value="Unassembled WGS sequence"/>
</dbReference>
<dbReference type="Pfam" id="PF13649">
    <property type="entry name" value="Methyltransf_25"/>
    <property type="match status" value="1"/>
</dbReference>
<evidence type="ECO:0000256" key="1">
    <source>
        <dbReference type="ARBA" id="ARBA00022679"/>
    </source>
</evidence>
<dbReference type="CDD" id="cd02440">
    <property type="entry name" value="AdoMet_MTases"/>
    <property type="match status" value="1"/>
</dbReference>
<organism evidence="3 4">
    <name type="scientific">candidate division TA06 bacterium DG_26</name>
    <dbReference type="NCBI Taxonomy" id="1703771"/>
    <lineage>
        <taxon>Bacteria</taxon>
        <taxon>Bacteria division TA06</taxon>
    </lineage>
</organism>
<dbReference type="EMBL" id="LIZT01000006">
    <property type="protein sequence ID" value="KPJ51101.1"/>
    <property type="molecule type" value="Genomic_DNA"/>
</dbReference>
<dbReference type="PATRIC" id="fig|1703771.3.peg.1510"/>
<dbReference type="PANTHER" id="PTHR43861">
    <property type="entry name" value="TRANS-ACONITATE 2-METHYLTRANSFERASE-RELATED"/>
    <property type="match status" value="1"/>
</dbReference>
<dbReference type="SUPFAM" id="SSF53335">
    <property type="entry name" value="S-adenosyl-L-methionine-dependent methyltransferases"/>
    <property type="match status" value="1"/>
</dbReference>
<evidence type="ECO:0000259" key="2">
    <source>
        <dbReference type="Pfam" id="PF13649"/>
    </source>
</evidence>
<dbReference type="Gene3D" id="2.20.25.110">
    <property type="entry name" value="S-adenosyl-L-methionine-dependent methyltransferases"/>
    <property type="match status" value="1"/>
</dbReference>
<dbReference type="GO" id="GO:0016740">
    <property type="term" value="F:transferase activity"/>
    <property type="evidence" value="ECO:0007669"/>
    <property type="project" value="UniProtKB-KW"/>
</dbReference>
<dbReference type="Gene3D" id="3.40.50.150">
    <property type="entry name" value="Vaccinia Virus protein VP39"/>
    <property type="match status" value="1"/>
</dbReference>